<organism evidence="1 2">
    <name type="scientific">Araneus ventricosus</name>
    <name type="common">Orbweaver spider</name>
    <name type="synonym">Epeira ventricosa</name>
    <dbReference type="NCBI Taxonomy" id="182803"/>
    <lineage>
        <taxon>Eukaryota</taxon>
        <taxon>Metazoa</taxon>
        <taxon>Ecdysozoa</taxon>
        <taxon>Arthropoda</taxon>
        <taxon>Chelicerata</taxon>
        <taxon>Arachnida</taxon>
        <taxon>Araneae</taxon>
        <taxon>Araneomorphae</taxon>
        <taxon>Entelegynae</taxon>
        <taxon>Araneoidea</taxon>
        <taxon>Araneidae</taxon>
        <taxon>Araneus</taxon>
    </lineage>
</organism>
<dbReference type="OrthoDB" id="125347at2759"/>
<protein>
    <submittedName>
        <fullName evidence="1">Uncharacterized protein</fullName>
    </submittedName>
</protein>
<accession>A0A4Y2N6S1</accession>
<dbReference type="Proteomes" id="UP000499080">
    <property type="component" value="Unassembled WGS sequence"/>
</dbReference>
<dbReference type="AlphaFoldDB" id="A0A4Y2N6S1"/>
<keyword evidence="2" id="KW-1185">Reference proteome</keyword>
<comment type="caution">
    <text evidence="1">The sequence shown here is derived from an EMBL/GenBank/DDBJ whole genome shotgun (WGS) entry which is preliminary data.</text>
</comment>
<dbReference type="EMBL" id="BGPR01008514">
    <property type="protein sequence ID" value="GBN34324.1"/>
    <property type="molecule type" value="Genomic_DNA"/>
</dbReference>
<name>A0A4Y2N6S1_ARAVE</name>
<sequence>MIGRLCKIILCPDQKVAREKRLAASKQPHPVLGAGQHLTDTLTNIRLCGAHFFWCQRSELAGLIQDSKNDIKKTVKTGSNVMPLTTRKSDNDRTKKVPSNEKAFHCLEAIMKWLKQQEECDTVQSLPLKRVQYLAAEKRGSALKQKKIFEFFS</sequence>
<proteinExistence type="predicted"/>
<gene>
    <name evidence="1" type="ORF">AVEN_162881_1</name>
</gene>
<evidence type="ECO:0000313" key="2">
    <source>
        <dbReference type="Proteomes" id="UP000499080"/>
    </source>
</evidence>
<evidence type="ECO:0000313" key="1">
    <source>
        <dbReference type="EMBL" id="GBN34324.1"/>
    </source>
</evidence>
<reference evidence="1 2" key="1">
    <citation type="journal article" date="2019" name="Sci. Rep.">
        <title>Orb-weaving spider Araneus ventricosus genome elucidates the spidroin gene catalogue.</title>
        <authorList>
            <person name="Kono N."/>
            <person name="Nakamura H."/>
            <person name="Ohtoshi R."/>
            <person name="Moran D.A.P."/>
            <person name="Shinohara A."/>
            <person name="Yoshida Y."/>
            <person name="Fujiwara M."/>
            <person name="Mori M."/>
            <person name="Tomita M."/>
            <person name="Arakawa K."/>
        </authorList>
    </citation>
    <scope>NUCLEOTIDE SEQUENCE [LARGE SCALE GENOMIC DNA]</scope>
</reference>